<organism evidence="1 2">
    <name type="scientific">Hwanghaeella grinnelliae</name>
    <dbReference type="NCBI Taxonomy" id="2500179"/>
    <lineage>
        <taxon>Bacteria</taxon>
        <taxon>Pseudomonadati</taxon>
        <taxon>Pseudomonadota</taxon>
        <taxon>Alphaproteobacteria</taxon>
        <taxon>Rhodospirillales</taxon>
        <taxon>Rhodospirillaceae</taxon>
        <taxon>Hwanghaeella</taxon>
    </lineage>
</organism>
<accession>A0A437QWF8</accession>
<evidence type="ECO:0000313" key="2">
    <source>
        <dbReference type="Proteomes" id="UP000287447"/>
    </source>
</evidence>
<proteinExistence type="predicted"/>
<evidence type="ECO:0000313" key="1">
    <source>
        <dbReference type="EMBL" id="RVU38861.1"/>
    </source>
</evidence>
<name>A0A437QWF8_9PROT</name>
<dbReference type="Proteomes" id="UP000287447">
    <property type="component" value="Unassembled WGS sequence"/>
</dbReference>
<dbReference type="RefSeq" id="WP_127764232.1">
    <property type="nucleotide sequence ID" value="NZ_SADE01000001.1"/>
</dbReference>
<evidence type="ECO:0008006" key="3">
    <source>
        <dbReference type="Google" id="ProtNLM"/>
    </source>
</evidence>
<sequence>MHYERTAIDAPIKTDDLVYCRAAAWFRATRGDASADTAALTRILPYLQVQTVSGDETRYLYCGTLTPAGALYGKDFCRTAAGKSGIPDEKVDRYLTRTYFDVVRNQRPALERVAMPVQVEGVPHFCDFYRFIFPLNLNGVSAVAALARFADTPTPLN</sequence>
<dbReference type="AlphaFoldDB" id="A0A437QWF8"/>
<reference evidence="2" key="1">
    <citation type="submission" date="2019-01" db="EMBL/GenBank/DDBJ databases">
        <title>Gri0909 isolated from a small marine red alga.</title>
        <authorList>
            <person name="Kim J."/>
            <person name="Jeong S.E."/>
            <person name="Jeon C.O."/>
        </authorList>
    </citation>
    <scope>NUCLEOTIDE SEQUENCE [LARGE SCALE GENOMIC DNA]</scope>
    <source>
        <strain evidence="2">Gri0909</strain>
    </source>
</reference>
<comment type="caution">
    <text evidence="1">The sequence shown here is derived from an EMBL/GenBank/DDBJ whole genome shotgun (WGS) entry which is preliminary data.</text>
</comment>
<dbReference type="EMBL" id="SADE01000001">
    <property type="protein sequence ID" value="RVU38861.1"/>
    <property type="molecule type" value="Genomic_DNA"/>
</dbReference>
<gene>
    <name evidence="1" type="ORF">EOI86_06240</name>
</gene>
<protein>
    <recommendedName>
        <fullName evidence="3">PAS domain-containing protein</fullName>
    </recommendedName>
</protein>
<keyword evidence="2" id="KW-1185">Reference proteome</keyword>